<protein>
    <submittedName>
        <fullName evidence="1">Uncharacterized protein</fullName>
    </submittedName>
</protein>
<name>A0ABD0TH37_LOXSC</name>
<comment type="caution">
    <text evidence="1">The sequence shown here is derived from an EMBL/GenBank/DDBJ whole genome shotgun (WGS) entry which is preliminary data.</text>
</comment>
<dbReference type="EMBL" id="JBEUOH010000005">
    <property type="protein sequence ID" value="KAL0894223.1"/>
    <property type="molecule type" value="Genomic_DNA"/>
</dbReference>
<organism evidence="1 4">
    <name type="scientific">Loxostege sticticalis</name>
    <name type="common">Beet webworm moth</name>
    <dbReference type="NCBI Taxonomy" id="481309"/>
    <lineage>
        <taxon>Eukaryota</taxon>
        <taxon>Metazoa</taxon>
        <taxon>Ecdysozoa</taxon>
        <taxon>Arthropoda</taxon>
        <taxon>Hexapoda</taxon>
        <taxon>Insecta</taxon>
        <taxon>Pterygota</taxon>
        <taxon>Neoptera</taxon>
        <taxon>Endopterygota</taxon>
        <taxon>Lepidoptera</taxon>
        <taxon>Glossata</taxon>
        <taxon>Ditrysia</taxon>
        <taxon>Pyraloidea</taxon>
        <taxon>Crambidae</taxon>
        <taxon>Pyraustinae</taxon>
        <taxon>Loxostege</taxon>
    </lineage>
</organism>
<keyword evidence="3" id="KW-1185">Reference proteome</keyword>
<dbReference type="Proteomes" id="UP001549920">
    <property type="component" value="Unassembled WGS sequence"/>
</dbReference>
<reference evidence="3 4" key="1">
    <citation type="submission" date="2024-06" db="EMBL/GenBank/DDBJ databases">
        <title>A chromosome-level genome assembly of beet webworm, Loxostege sticticalis.</title>
        <authorList>
            <person name="Zhang Y."/>
        </authorList>
    </citation>
    <scope>NUCLEOTIDE SEQUENCE [LARGE SCALE GENOMIC DNA]</scope>
    <source>
        <strain evidence="2">AQ026</strain>
        <strain evidence="1">AQ028</strain>
        <tissue evidence="1">Male pupae</tissue>
        <tissue evidence="2">Whole body</tissue>
    </source>
</reference>
<sequence length="85" mass="9506">MTSVAPSDSESNVSGFIRYSDKDIKHLYTSMIENMEIINQDILQVEKNLKSLVKQAGPLESQLSALIQTLPKPNIILPMETDNDD</sequence>
<dbReference type="AlphaFoldDB" id="A0ABD0TH37"/>
<evidence type="ECO:0000313" key="2">
    <source>
        <dbReference type="EMBL" id="KAL0894223.1"/>
    </source>
</evidence>
<dbReference type="Proteomes" id="UP001549921">
    <property type="component" value="Unassembled WGS sequence"/>
</dbReference>
<evidence type="ECO:0000313" key="4">
    <source>
        <dbReference type="Proteomes" id="UP001549921"/>
    </source>
</evidence>
<proteinExistence type="predicted"/>
<accession>A0ABD0TH37</accession>
<gene>
    <name evidence="2" type="ORF">ABMA27_014236</name>
    <name evidence="1" type="ORF">ABMA28_014514</name>
</gene>
<dbReference type="EMBL" id="JBEDNZ010000005">
    <property type="protein sequence ID" value="KAL0842402.1"/>
    <property type="molecule type" value="Genomic_DNA"/>
</dbReference>
<evidence type="ECO:0000313" key="3">
    <source>
        <dbReference type="Proteomes" id="UP001549920"/>
    </source>
</evidence>
<evidence type="ECO:0000313" key="1">
    <source>
        <dbReference type="EMBL" id="KAL0842402.1"/>
    </source>
</evidence>